<proteinExistence type="predicted"/>
<evidence type="ECO:0000313" key="3">
    <source>
        <dbReference type="Proteomes" id="UP000789595"/>
    </source>
</evidence>
<dbReference type="Proteomes" id="UP000789595">
    <property type="component" value="Unassembled WGS sequence"/>
</dbReference>
<reference evidence="2" key="2">
    <citation type="submission" date="2021-11" db="EMBL/GenBank/DDBJ databases">
        <authorList>
            <consortium name="Genoscope - CEA"/>
            <person name="William W."/>
        </authorList>
    </citation>
    <scope>NUCLEOTIDE SEQUENCE</scope>
</reference>
<evidence type="ECO:0000313" key="2">
    <source>
        <dbReference type="EMBL" id="CAH0365833.1"/>
    </source>
</evidence>
<dbReference type="OrthoDB" id="10675222at2759"/>
<name>A0A7S3ZS98_9STRA</name>
<gene>
    <name evidence="1" type="ORF">PCAL00307_LOCUS7743</name>
    <name evidence="2" type="ORF">PECAL_1P22920</name>
</gene>
<reference evidence="1" key="1">
    <citation type="submission" date="2021-01" db="EMBL/GenBank/DDBJ databases">
        <authorList>
            <person name="Corre E."/>
            <person name="Pelletier E."/>
            <person name="Niang G."/>
            <person name="Scheremetjew M."/>
            <person name="Finn R."/>
            <person name="Kale V."/>
            <person name="Holt S."/>
            <person name="Cochrane G."/>
            <person name="Meng A."/>
            <person name="Brown T."/>
            <person name="Cohen L."/>
        </authorList>
    </citation>
    <scope>NUCLEOTIDE SEQUENCE</scope>
    <source>
        <strain evidence="1">CCMP1756</strain>
    </source>
</reference>
<dbReference type="EMBL" id="HBIW01009091">
    <property type="protein sequence ID" value="CAE0692307.1"/>
    <property type="molecule type" value="Transcribed_RNA"/>
</dbReference>
<dbReference type="EMBL" id="CAKKNE010000001">
    <property type="protein sequence ID" value="CAH0365833.1"/>
    <property type="molecule type" value="Genomic_DNA"/>
</dbReference>
<dbReference type="AlphaFoldDB" id="A0A7S3ZS98"/>
<keyword evidence="3" id="KW-1185">Reference proteome</keyword>
<accession>A0A7S3ZS98</accession>
<organism evidence="1">
    <name type="scientific">Pelagomonas calceolata</name>
    <dbReference type="NCBI Taxonomy" id="35677"/>
    <lineage>
        <taxon>Eukaryota</taxon>
        <taxon>Sar</taxon>
        <taxon>Stramenopiles</taxon>
        <taxon>Ochrophyta</taxon>
        <taxon>Pelagophyceae</taxon>
        <taxon>Pelagomonadales</taxon>
        <taxon>Pelagomonadaceae</taxon>
        <taxon>Pelagomonas</taxon>
    </lineage>
</organism>
<evidence type="ECO:0000313" key="1">
    <source>
        <dbReference type="EMBL" id="CAE0692307.1"/>
    </source>
</evidence>
<sequence length="167" mass="18178">MSFSMLYFSSACDAQSTASCCMSSLMSAFLMTALRSILLSRRVCETRACERAVRSHGCVGCAFVVLVPLGGGARARPLRPRGLRFYFVACPATAVRTRSATRLPLGPFVACSTAVRPFARGRAAREGRTVGRGERFVSICAPSTENVGRAVRGGARKERFYERWLPL</sequence>
<protein>
    <submittedName>
        <fullName evidence="1">Uncharacterized protein</fullName>
    </submittedName>
</protein>